<accession>A0A1I2K1B7</accession>
<dbReference type="InterPro" id="IPR005835">
    <property type="entry name" value="NTP_transferase_dom"/>
</dbReference>
<dbReference type="CDD" id="cd06422">
    <property type="entry name" value="NTP_transferase_like_1"/>
    <property type="match status" value="1"/>
</dbReference>
<dbReference type="Gene3D" id="3.90.550.10">
    <property type="entry name" value="Spore Coat Polysaccharide Biosynthesis Protein SpsA, Chain A"/>
    <property type="match status" value="1"/>
</dbReference>
<evidence type="ECO:0000313" key="3">
    <source>
        <dbReference type="Proteomes" id="UP000198964"/>
    </source>
</evidence>
<dbReference type="PANTHER" id="PTHR22572">
    <property type="entry name" value="SUGAR-1-PHOSPHATE GUANYL TRANSFERASE"/>
    <property type="match status" value="1"/>
</dbReference>
<dbReference type="InterPro" id="IPR050486">
    <property type="entry name" value="Mannose-1P_guanyltransferase"/>
</dbReference>
<sequence>MQAMIFAAGLGTRLQPLTNNTPKALVKLNGKTLLQRSIENLQQQGCTRLVINVHHFSDQVIQFLREHQNFGIEISVSDESGELLDTGGGLWKAQSLFKTDEPILLINVDVLTNLSFKELINYHEVNQSMATLVVRKRRTSRYLLFDGQQQLCGWKNIKNGATKVSRPDSFEAATPYAFSGIHIVQPSIFQQIEASGKFSIIDLYLKLAQTQRVKAFIDSQSLWMDLGKFEQVTEAEELIKAIDNNKSSKA</sequence>
<dbReference type="InterPro" id="IPR029044">
    <property type="entry name" value="Nucleotide-diphossugar_trans"/>
</dbReference>
<dbReference type="EMBL" id="FONW01000010">
    <property type="protein sequence ID" value="SFF60133.1"/>
    <property type="molecule type" value="Genomic_DNA"/>
</dbReference>
<dbReference type="Proteomes" id="UP000198964">
    <property type="component" value="Unassembled WGS sequence"/>
</dbReference>
<dbReference type="GO" id="GO:0016740">
    <property type="term" value="F:transferase activity"/>
    <property type="evidence" value="ECO:0007669"/>
    <property type="project" value="UniProtKB-KW"/>
</dbReference>
<proteinExistence type="predicted"/>
<gene>
    <name evidence="2" type="ORF">SAMN05216283_11096</name>
</gene>
<protein>
    <submittedName>
        <fullName evidence="2">Nucleotidyl transferase</fullName>
    </submittedName>
</protein>
<dbReference type="AlphaFoldDB" id="A0A1I2K1B7"/>
<reference evidence="2 3" key="1">
    <citation type="submission" date="2016-10" db="EMBL/GenBank/DDBJ databases">
        <authorList>
            <person name="de Groot N.N."/>
        </authorList>
    </citation>
    <scope>NUCLEOTIDE SEQUENCE [LARGE SCALE GENOMIC DNA]</scope>
    <source>
        <strain evidence="2 3">CGMCC 1.9156</strain>
    </source>
</reference>
<evidence type="ECO:0000259" key="1">
    <source>
        <dbReference type="Pfam" id="PF00483"/>
    </source>
</evidence>
<organism evidence="2 3">
    <name type="scientific">Sunxiuqinia elliptica</name>
    <dbReference type="NCBI Taxonomy" id="655355"/>
    <lineage>
        <taxon>Bacteria</taxon>
        <taxon>Pseudomonadati</taxon>
        <taxon>Bacteroidota</taxon>
        <taxon>Bacteroidia</taxon>
        <taxon>Marinilabiliales</taxon>
        <taxon>Prolixibacteraceae</taxon>
        <taxon>Sunxiuqinia</taxon>
    </lineage>
</organism>
<dbReference type="SUPFAM" id="SSF53448">
    <property type="entry name" value="Nucleotide-diphospho-sugar transferases"/>
    <property type="match status" value="1"/>
</dbReference>
<keyword evidence="2" id="KW-0808">Transferase</keyword>
<dbReference type="Pfam" id="PF00483">
    <property type="entry name" value="NTP_transferase"/>
    <property type="match status" value="1"/>
</dbReference>
<name>A0A1I2K1B7_9BACT</name>
<keyword evidence="3" id="KW-1185">Reference proteome</keyword>
<feature type="domain" description="Nucleotidyl transferase" evidence="1">
    <location>
        <begin position="3"/>
        <end position="239"/>
    </location>
</feature>
<evidence type="ECO:0000313" key="2">
    <source>
        <dbReference type="EMBL" id="SFF60133.1"/>
    </source>
</evidence>
<dbReference type="RefSeq" id="WP_093920961.1">
    <property type="nucleotide sequence ID" value="NZ_FONW01000010.1"/>
</dbReference>
<dbReference type="STRING" id="655355.SAMN05216283_11096"/>